<evidence type="ECO:0000313" key="10">
    <source>
        <dbReference type="Proteomes" id="UP001595632"/>
    </source>
</evidence>
<name>A0ABV7GRG3_9RHOB</name>
<sequence length="490" mass="52674">MKYLLTTALIALAAPALAETPSAFGCTGLETDKELPTIEGRDGVFYRIHADLRLHHSFSDQVVADMAALSRALAERGTTLIYVPIPTKSVVLPDLLPDEARLYGFDLEIASWTHDQVIERLQEAGVLTVDARSAMKDAPGDALPFFRADFHWTARGADLTAAAIADVIRAQPDYADLPKTVFETVETGMDTGFSGMRRILQKHCLDTLPEPQTMTYDTVISNGSVDLGQGEDGAIDIGLGDTGDDGPVDIGLGTTDEAPASEDPGIDIGLGDDEDAGGGGFDLFGEQEASVPVALLGTSFSDSPINNFPGFLAQHSDLEVINYAITGGNQFGAMISYMTSAEFQENRPRFLVWENPIYNNLAQYGDQPMRELIAAARGACDTPLDATLNDSRTVLTADLDGMDLDASDSLFLDTSGSAGLEARFTFVSADGYRRTKSVARGERLRRTGRFYMPLSALWPDGPVQVEIEMSQVYGAAPTLSVCSNQSEEKS</sequence>
<accession>A0ABV7GRG3</accession>
<comment type="pathway">
    <text evidence="2">Glycan biosynthesis; alginate biosynthesis.</text>
</comment>
<keyword evidence="6" id="KW-0016">Alginate biosynthesis</keyword>
<keyword evidence="3" id="KW-0808">Transferase</keyword>
<comment type="subcellular location">
    <subcellularLocation>
        <location evidence="1">Periplasm</location>
    </subcellularLocation>
</comment>
<dbReference type="EMBL" id="JBHRTB010000010">
    <property type="protein sequence ID" value="MFC3142779.1"/>
    <property type="molecule type" value="Genomic_DNA"/>
</dbReference>
<feature type="chain" id="PRO_5045219703" description="AlgX/AlgJ SGNH hydrolase-like domain-containing protein" evidence="7">
    <location>
        <begin position="19"/>
        <end position="490"/>
    </location>
</feature>
<protein>
    <recommendedName>
        <fullName evidence="8">AlgX/AlgJ SGNH hydrolase-like domain-containing protein</fullName>
    </recommendedName>
</protein>
<proteinExistence type="predicted"/>
<evidence type="ECO:0000256" key="7">
    <source>
        <dbReference type="SAM" id="SignalP"/>
    </source>
</evidence>
<keyword evidence="10" id="KW-1185">Reference proteome</keyword>
<reference evidence="10" key="1">
    <citation type="journal article" date="2019" name="Int. J. Syst. Evol. Microbiol.">
        <title>The Global Catalogue of Microorganisms (GCM) 10K type strain sequencing project: providing services to taxonomists for standard genome sequencing and annotation.</title>
        <authorList>
            <consortium name="The Broad Institute Genomics Platform"/>
            <consortium name="The Broad Institute Genome Sequencing Center for Infectious Disease"/>
            <person name="Wu L."/>
            <person name="Ma J."/>
        </authorList>
    </citation>
    <scope>NUCLEOTIDE SEQUENCE [LARGE SCALE GENOMIC DNA]</scope>
    <source>
        <strain evidence="10">KCTC 52366</strain>
    </source>
</reference>
<evidence type="ECO:0000256" key="3">
    <source>
        <dbReference type="ARBA" id="ARBA00022679"/>
    </source>
</evidence>
<evidence type="ECO:0000256" key="6">
    <source>
        <dbReference type="ARBA" id="ARBA00022841"/>
    </source>
</evidence>
<dbReference type="Pfam" id="PF16822">
    <property type="entry name" value="ALGX"/>
    <property type="match status" value="2"/>
</dbReference>
<evidence type="ECO:0000256" key="5">
    <source>
        <dbReference type="ARBA" id="ARBA00022764"/>
    </source>
</evidence>
<evidence type="ECO:0000313" key="9">
    <source>
        <dbReference type="EMBL" id="MFC3142779.1"/>
    </source>
</evidence>
<keyword evidence="4 7" id="KW-0732">Signal</keyword>
<dbReference type="InterPro" id="IPR034655">
    <property type="entry name" value="AlgX_N"/>
</dbReference>
<keyword evidence="5" id="KW-0574">Periplasm</keyword>
<comment type="caution">
    <text evidence="9">The sequence shown here is derived from an EMBL/GenBank/DDBJ whole genome shotgun (WGS) entry which is preliminary data.</text>
</comment>
<evidence type="ECO:0000256" key="1">
    <source>
        <dbReference type="ARBA" id="ARBA00004418"/>
    </source>
</evidence>
<dbReference type="InterPro" id="IPR031811">
    <property type="entry name" value="ALGX/ALGJ_SGNH-like"/>
</dbReference>
<feature type="domain" description="AlgX/AlgJ SGNH hydrolase-like" evidence="8">
    <location>
        <begin position="282"/>
        <end position="356"/>
    </location>
</feature>
<dbReference type="RefSeq" id="WP_275633564.1">
    <property type="nucleotide sequence ID" value="NZ_JARGYD010000005.1"/>
</dbReference>
<evidence type="ECO:0000256" key="2">
    <source>
        <dbReference type="ARBA" id="ARBA00005182"/>
    </source>
</evidence>
<feature type="domain" description="AlgX/AlgJ SGNH hydrolase-like" evidence="8">
    <location>
        <begin position="39"/>
        <end position="214"/>
    </location>
</feature>
<dbReference type="CDD" id="cd14441">
    <property type="entry name" value="AlgX_N"/>
    <property type="match status" value="1"/>
</dbReference>
<feature type="signal peptide" evidence="7">
    <location>
        <begin position="1"/>
        <end position="18"/>
    </location>
</feature>
<dbReference type="SUPFAM" id="SSF52266">
    <property type="entry name" value="SGNH hydrolase"/>
    <property type="match status" value="1"/>
</dbReference>
<evidence type="ECO:0000259" key="8">
    <source>
        <dbReference type="Pfam" id="PF16822"/>
    </source>
</evidence>
<evidence type="ECO:0000256" key="4">
    <source>
        <dbReference type="ARBA" id="ARBA00022729"/>
    </source>
</evidence>
<gene>
    <name evidence="9" type="ORF">ACFOGP_08665</name>
</gene>
<dbReference type="Proteomes" id="UP001595632">
    <property type="component" value="Unassembled WGS sequence"/>
</dbReference>
<organism evidence="9 10">
    <name type="scientific">Psychromarinibacter halotolerans</name>
    <dbReference type="NCBI Taxonomy" id="1775175"/>
    <lineage>
        <taxon>Bacteria</taxon>
        <taxon>Pseudomonadati</taxon>
        <taxon>Pseudomonadota</taxon>
        <taxon>Alphaproteobacteria</taxon>
        <taxon>Rhodobacterales</taxon>
        <taxon>Paracoccaceae</taxon>
        <taxon>Psychromarinibacter</taxon>
    </lineage>
</organism>